<dbReference type="RefSeq" id="WP_284303670.1">
    <property type="nucleotide sequence ID" value="NZ_BSUO01000001.1"/>
</dbReference>
<evidence type="ECO:0000313" key="4">
    <source>
        <dbReference type="EMBL" id="GMA39864.1"/>
    </source>
</evidence>
<accession>A0ABQ6IPQ2</accession>
<proteinExistence type="predicted"/>
<dbReference type="InterPro" id="IPR023750">
    <property type="entry name" value="RbsD-like_sf"/>
</dbReference>
<reference evidence="5" key="1">
    <citation type="journal article" date="2019" name="Int. J. Syst. Evol. Microbiol.">
        <title>The Global Catalogue of Microorganisms (GCM) 10K type strain sequencing project: providing services to taxonomists for standard genome sequencing and annotation.</title>
        <authorList>
            <consortium name="The Broad Institute Genomics Platform"/>
            <consortium name="The Broad Institute Genome Sequencing Center for Infectious Disease"/>
            <person name="Wu L."/>
            <person name="Ma J."/>
        </authorList>
    </citation>
    <scope>NUCLEOTIDE SEQUENCE [LARGE SCALE GENOMIC DNA]</scope>
    <source>
        <strain evidence="5">NBRC 113072</strain>
    </source>
</reference>
<dbReference type="Proteomes" id="UP001157126">
    <property type="component" value="Unassembled WGS sequence"/>
</dbReference>
<keyword evidence="2 4" id="KW-0413">Isomerase</keyword>
<dbReference type="EMBL" id="BSUO01000001">
    <property type="protein sequence ID" value="GMA39864.1"/>
    <property type="molecule type" value="Genomic_DNA"/>
</dbReference>
<evidence type="ECO:0000256" key="1">
    <source>
        <dbReference type="ARBA" id="ARBA00000223"/>
    </source>
</evidence>
<keyword evidence="5" id="KW-1185">Reference proteome</keyword>
<dbReference type="GO" id="GO:0016853">
    <property type="term" value="F:isomerase activity"/>
    <property type="evidence" value="ECO:0007669"/>
    <property type="project" value="UniProtKB-KW"/>
</dbReference>
<comment type="catalytic activity">
    <reaction evidence="3">
        <text>alpha-L-fucose = beta-L-fucose</text>
        <dbReference type="Rhea" id="RHEA:25580"/>
        <dbReference type="ChEBI" id="CHEBI:42548"/>
        <dbReference type="ChEBI" id="CHEBI:42589"/>
        <dbReference type="EC" id="5.1.3.29"/>
    </reaction>
</comment>
<evidence type="ECO:0000256" key="2">
    <source>
        <dbReference type="ARBA" id="ARBA00023235"/>
    </source>
</evidence>
<comment type="catalytic activity">
    <reaction evidence="1">
        <text>beta-D-ribopyranose = beta-D-ribofuranose</text>
        <dbReference type="Rhea" id="RHEA:25432"/>
        <dbReference type="ChEBI" id="CHEBI:27476"/>
        <dbReference type="ChEBI" id="CHEBI:47002"/>
        <dbReference type="EC" id="5.4.99.62"/>
    </reaction>
</comment>
<name>A0ABQ6IPQ2_9MICO</name>
<gene>
    <name evidence="4" type="primary">fucU</name>
    <name evidence="4" type="ORF">GCM10025883_19090</name>
</gene>
<dbReference type="PANTHER" id="PTHR31690:SF4">
    <property type="entry name" value="FUCOSE MUTAROTASE"/>
    <property type="match status" value="1"/>
</dbReference>
<dbReference type="PANTHER" id="PTHR31690">
    <property type="entry name" value="FUCOSE MUTAROTASE"/>
    <property type="match status" value="1"/>
</dbReference>
<sequence length="136" mass="14694">MLRHIPPALSPDLVKALMEMGEGDEIVLAEAGLPAHSIHHQVIRADGVPLTTLLEAVLHLMPLDHDADAQVVLVAPESGERHPRWEAYERIWGGEVSAECLPRPAFYENLVGAAVVVVTGETARDSSVVLRKGVLT</sequence>
<comment type="caution">
    <text evidence="4">The sequence shown here is derived from an EMBL/GenBank/DDBJ whole genome shotgun (WGS) entry which is preliminary data.</text>
</comment>
<dbReference type="Pfam" id="PF05025">
    <property type="entry name" value="RbsD_FucU"/>
    <property type="match status" value="1"/>
</dbReference>
<dbReference type="InterPro" id="IPR007721">
    <property type="entry name" value="RbsD_FucU"/>
</dbReference>
<evidence type="ECO:0000313" key="5">
    <source>
        <dbReference type="Proteomes" id="UP001157126"/>
    </source>
</evidence>
<protein>
    <submittedName>
        <fullName evidence="4">Fucose isomerase</fullName>
    </submittedName>
</protein>
<dbReference type="Gene3D" id="3.40.1650.10">
    <property type="entry name" value="RbsD-like domain"/>
    <property type="match status" value="1"/>
</dbReference>
<dbReference type="InterPro" id="IPR050443">
    <property type="entry name" value="RbsD/FucU_mutarotase"/>
</dbReference>
<dbReference type="SUPFAM" id="SSF102546">
    <property type="entry name" value="RbsD-like"/>
    <property type="match status" value="1"/>
</dbReference>
<organism evidence="4 5">
    <name type="scientific">Mobilicoccus caccae</name>
    <dbReference type="NCBI Taxonomy" id="1859295"/>
    <lineage>
        <taxon>Bacteria</taxon>
        <taxon>Bacillati</taxon>
        <taxon>Actinomycetota</taxon>
        <taxon>Actinomycetes</taxon>
        <taxon>Micrococcales</taxon>
        <taxon>Dermatophilaceae</taxon>
        <taxon>Mobilicoccus</taxon>
    </lineage>
</organism>
<evidence type="ECO:0000256" key="3">
    <source>
        <dbReference type="ARBA" id="ARBA00036324"/>
    </source>
</evidence>